<keyword evidence="2" id="KW-0479">Metal-binding</keyword>
<dbReference type="InterPro" id="IPR058240">
    <property type="entry name" value="rSAM_sf"/>
</dbReference>
<dbReference type="PANTHER" id="PTHR11228:SF34">
    <property type="entry name" value="TUNGSTEN-CONTAINING ALDEHYDE FERREDOXIN OXIDOREDUCTASE COFACTOR MODIFYING PROTEIN"/>
    <property type="match status" value="1"/>
</dbReference>
<dbReference type="PANTHER" id="PTHR11228">
    <property type="entry name" value="RADICAL SAM DOMAIN PROTEIN"/>
    <property type="match status" value="1"/>
</dbReference>
<evidence type="ECO:0000259" key="5">
    <source>
        <dbReference type="Pfam" id="PF04055"/>
    </source>
</evidence>
<name>A0A243CW34_BACTU</name>
<protein>
    <submittedName>
        <fullName evidence="6">Radical SAM protein</fullName>
    </submittedName>
</protein>
<keyword evidence="4" id="KW-0411">Iron-sulfur</keyword>
<dbReference type="InterPro" id="IPR013785">
    <property type="entry name" value="Aldolase_TIM"/>
</dbReference>
<dbReference type="Proteomes" id="UP000194911">
    <property type="component" value="Unassembled WGS sequence"/>
</dbReference>
<dbReference type="NCBIfam" id="TIGR04085">
    <property type="entry name" value="rSAM_more_4Fe4S"/>
    <property type="match status" value="1"/>
</dbReference>
<dbReference type="InterPro" id="IPR050377">
    <property type="entry name" value="Radical_SAM_PqqE_MftC-like"/>
</dbReference>
<keyword evidence="3" id="KW-0408">Iron</keyword>
<evidence type="ECO:0000313" key="6">
    <source>
        <dbReference type="EMBL" id="OTY74916.1"/>
    </source>
</evidence>
<dbReference type="GO" id="GO:0051536">
    <property type="term" value="F:iron-sulfur cluster binding"/>
    <property type="evidence" value="ECO:0007669"/>
    <property type="project" value="UniProtKB-KW"/>
</dbReference>
<comment type="caution">
    <text evidence="6">The sequence shown here is derived from an EMBL/GenBank/DDBJ whole genome shotgun (WGS) entry which is preliminary data.</text>
</comment>
<dbReference type="Pfam" id="PF04055">
    <property type="entry name" value="Radical_SAM"/>
    <property type="match status" value="1"/>
</dbReference>
<dbReference type="GO" id="GO:0046872">
    <property type="term" value="F:metal ion binding"/>
    <property type="evidence" value="ECO:0007669"/>
    <property type="project" value="UniProtKB-KW"/>
</dbReference>
<evidence type="ECO:0000256" key="1">
    <source>
        <dbReference type="ARBA" id="ARBA00022691"/>
    </source>
</evidence>
<accession>A0A243CW34</accession>
<evidence type="ECO:0000256" key="2">
    <source>
        <dbReference type="ARBA" id="ARBA00022723"/>
    </source>
</evidence>
<dbReference type="SFLD" id="SFLDG01067">
    <property type="entry name" value="SPASM/twitch_domain_containing"/>
    <property type="match status" value="1"/>
</dbReference>
<dbReference type="SFLD" id="SFLDS00029">
    <property type="entry name" value="Radical_SAM"/>
    <property type="match status" value="1"/>
</dbReference>
<keyword evidence="1" id="KW-0949">S-adenosyl-L-methionine</keyword>
<dbReference type="AlphaFoldDB" id="A0A243CW34"/>
<evidence type="ECO:0000313" key="7">
    <source>
        <dbReference type="Proteomes" id="UP000194911"/>
    </source>
</evidence>
<dbReference type="Gene3D" id="3.20.20.70">
    <property type="entry name" value="Aldolase class I"/>
    <property type="match status" value="1"/>
</dbReference>
<feature type="domain" description="Radical SAM core" evidence="5">
    <location>
        <begin position="116"/>
        <end position="248"/>
    </location>
</feature>
<sequence>MFMNKYFNLYSHCVPVNGQFRSILYDFNKETLFHLKEKESIIINLITNGKEIKEIKKNIDGNVVDEFINLLIDKNMGEYSNYFLPRETYRKGAIKNLLKDENIPMQNFFIELPCECNKNCIHCDNTKINGCYSCRKAIQTDSKELGFYYNLIRDIVSLKVKNLYFHGGDPLLEWEFTKEILHFTSLLTPNEQNIFLQTNGSMLDNEKARFMLEYNITPIINIDFTGNNLEKAMQIIQTMKTIVQNCDKNDKIIIVNVLFSTENLKNYKLIYEKLKQIGIQQIIPSVLIKSIDDKVVYHQNLPVFTKDINSFSYLGEYHPCLAGTLAIGADKKVYPCPRMHEEPLMDLGRKERFLDLFDEKEDMLKYWKLSLEKIEPCSKCEFRRMCGDCRAAEWEFSNDFTKKSLCSYA</sequence>
<dbReference type="InterPro" id="IPR023885">
    <property type="entry name" value="4Fe4S-binding_SPASM_dom"/>
</dbReference>
<dbReference type="SUPFAM" id="SSF102114">
    <property type="entry name" value="Radical SAM enzymes"/>
    <property type="match status" value="1"/>
</dbReference>
<evidence type="ECO:0000256" key="3">
    <source>
        <dbReference type="ARBA" id="ARBA00023004"/>
    </source>
</evidence>
<organism evidence="6 7">
    <name type="scientific">Bacillus thuringiensis serovar vazensis</name>
    <dbReference type="NCBI Taxonomy" id="180867"/>
    <lineage>
        <taxon>Bacteria</taxon>
        <taxon>Bacillati</taxon>
        <taxon>Bacillota</taxon>
        <taxon>Bacilli</taxon>
        <taxon>Bacillales</taxon>
        <taxon>Bacillaceae</taxon>
        <taxon>Bacillus</taxon>
        <taxon>Bacillus cereus group</taxon>
    </lineage>
</organism>
<proteinExistence type="predicted"/>
<dbReference type="EMBL" id="NFDQ01000062">
    <property type="protein sequence ID" value="OTY74916.1"/>
    <property type="molecule type" value="Genomic_DNA"/>
</dbReference>
<gene>
    <name evidence="6" type="ORF">BK749_14720</name>
</gene>
<reference evidence="6 7" key="1">
    <citation type="submission" date="2016-10" db="EMBL/GenBank/DDBJ databases">
        <title>Comparative genomics of Bacillus thuringiensis reveals a path to pathogens against multiple invertebrate hosts.</title>
        <authorList>
            <person name="Zheng J."/>
            <person name="Gao Q."/>
            <person name="Liu H."/>
            <person name="Peng D."/>
            <person name="Ruan L."/>
            <person name="Sun M."/>
        </authorList>
    </citation>
    <scope>NUCLEOTIDE SEQUENCE [LARGE SCALE GENOMIC DNA]</scope>
    <source>
        <strain evidence="6">BGSC 4CE1</strain>
    </source>
</reference>
<evidence type="ECO:0000256" key="4">
    <source>
        <dbReference type="ARBA" id="ARBA00023014"/>
    </source>
</evidence>
<dbReference type="InterPro" id="IPR007197">
    <property type="entry name" value="rSAM"/>
</dbReference>
<dbReference type="GO" id="GO:0003824">
    <property type="term" value="F:catalytic activity"/>
    <property type="evidence" value="ECO:0007669"/>
    <property type="project" value="InterPro"/>
</dbReference>